<gene>
    <name evidence="1" type="ORF">SAMN05920897_10918</name>
</gene>
<sequence>MSERPSVILDDVVQRENVPLNRKEQEVMALILRKFVCKQLGDLFQQVKPDIAAKVRSVRSLQELKPLFPLLHRAIRENWITDNSFFDVGWQDFIELSKRSYLQLNPKTRISQIRPGFLVKNMTRSNFYGIMLTMDYCTMGIHADNFSQHYPFALKYFTLSFERNPDDVLQEFRFFNQAMVTEVLLGLMSRIGAATADPGVSIREEFDRLGLKLKTTDNIRSSFEYLKKLFYISMIHNHAIVMVGRKTNVGYVNEKHELLTACDSAVQGCFRRITTDPGWTLDDQTTDLALQIQMRPSRGEAARTALLPNLIRAILESVRSEFPLIHNESPLRSRKIKQGMERELQPDRYYRKVIDFLMEHQALVQQIIRKHREETA</sequence>
<protein>
    <submittedName>
        <fullName evidence="1">Uncharacterized protein</fullName>
    </submittedName>
</protein>
<dbReference type="EMBL" id="FTMS01000009">
    <property type="protein sequence ID" value="SIQ45077.1"/>
    <property type="molecule type" value="Genomic_DNA"/>
</dbReference>
<dbReference type="Proteomes" id="UP000186400">
    <property type="component" value="Unassembled WGS sequence"/>
</dbReference>
<dbReference type="AlphaFoldDB" id="A0A1N6SVP2"/>
<evidence type="ECO:0000313" key="2">
    <source>
        <dbReference type="Proteomes" id="UP000186400"/>
    </source>
</evidence>
<dbReference type="STRING" id="159291.SAMN05920897_10918"/>
<keyword evidence="2" id="KW-1185">Reference proteome</keyword>
<reference evidence="1 2" key="1">
    <citation type="submission" date="2017-01" db="EMBL/GenBank/DDBJ databases">
        <authorList>
            <person name="Mah S.A."/>
            <person name="Swanson W.J."/>
            <person name="Moy G.W."/>
            <person name="Vacquier V.D."/>
        </authorList>
    </citation>
    <scope>NUCLEOTIDE SEQUENCE [LARGE SCALE GENOMIC DNA]</scope>
    <source>
        <strain evidence="1 2">ASpG1</strain>
    </source>
</reference>
<dbReference type="RefSeq" id="WP_076488740.1">
    <property type="nucleotide sequence ID" value="NZ_FTMS01000009.1"/>
</dbReference>
<accession>A0A1N6SVP2</accession>
<organism evidence="1 2">
    <name type="scientific">Alkalispirochaeta americana</name>
    <dbReference type="NCBI Taxonomy" id="159291"/>
    <lineage>
        <taxon>Bacteria</taxon>
        <taxon>Pseudomonadati</taxon>
        <taxon>Spirochaetota</taxon>
        <taxon>Spirochaetia</taxon>
        <taxon>Spirochaetales</taxon>
        <taxon>Spirochaetaceae</taxon>
        <taxon>Alkalispirochaeta</taxon>
    </lineage>
</organism>
<evidence type="ECO:0000313" key="1">
    <source>
        <dbReference type="EMBL" id="SIQ45077.1"/>
    </source>
</evidence>
<name>A0A1N6SVP2_9SPIO</name>
<proteinExistence type="predicted"/>